<dbReference type="Proteomes" id="UP000053144">
    <property type="component" value="Unassembled WGS sequence"/>
</dbReference>
<accession>A0A0L9T6V2</accession>
<reference evidence="3" key="1">
    <citation type="journal article" date="2015" name="Proc. Natl. Acad. Sci. U.S.A.">
        <title>Genome sequencing of adzuki bean (Vigna angularis) provides insight into high starch and low fat accumulation and domestication.</title>
        <authorList>
            <person name="Yang K."/>
            <person name="Tian Z."/>
            <person name="Chen C."/>
            <person name="Luo L."/>
            <person name="Zhao B."/>
            <person name="Wang Z."/>
            <person name="Yu L."/>
            <person name="Li Y."/>
            <person name="Sun Y."/>
            <person name="Li W."/>
            <person name="Chen Y."/>
            <person name="Li Y."/>
            <person name="Zhang Y."/>
            <person name="Ai D."/>
            <person name="Zhao J."/>
            <person name="Shang C."/>
            <person name="Ma Y."/>
            <person name="Wu B."/>
            <person name="Wang M."/>
            <person name="Gao L."/>
            <person name="Sun D."/>
            <person name="Zhang P."/>
            <person name="Guo F."/>
            <person name="Wang W."/>
            <person name="Li Y."/>
            <person name="Wang J."/>
            <person name="Varshney R.K."/>
            <person name="Wang J."/>
            <person name="Ling H.Q."/>
            <person name="Wan P."/>
        </authorList>
    </citation>
    <scope>NUCLEOTIDE SEQUENCE</scope>
    <source>
        <strain evidence="3">cv. Jingnong 6</strain>
    </source>
</reference>
<sequence length="175" mass="19325">MNPPALSSPPPSTLTPSSSGGSLLAADPHRGPVVQAPFLDVVNINPAFRSHYAGDERLARTKQAANDQRELDGRRQHCLDHATARQQRGGSGGDIVDATGREQQQGNNEEAVRRRPPIGDPVVETMMERLDAAGRLDVVREKKSEELFLGCGCSEREEKWRNFFLDATERRTLQQ</sequence>
<feature type="region of interest" description="Disordered" evidence="1">
    <location>
        <begin position="1"/>
        <end position="29"/>
    </location>
</feature>
<feature type="compositionally biased region" description="Pro residues" evidence="1">
    <location>
        <begin position="1"/>
        <end position="13"/>
    </location>
</feature>
<protein>
    <submittedName>
        <fullName evidence="2">Uncharacterized protein</fullName>
    </submittedName>
</protein>
<evidence type="ECO:0000313" key="3">
    <source>
        <dbReference type="Proteomes" id="UP000053144"/>
    </source>
</evidence>
<evidence type="ECO:0000256" key="1">
    <source>
        <dbReference type="SAM" id="MobiDB-lite"/>
    </source>
</evidence>
<feature type="compositionally biased region" description="Low complexity" evidence="1">
    <location>
        <begin position="14"/>
        <end position="25"/>
    </location>
</feature>
<name>A0A0L9T6V2_PHAAN</name>
<feature type="region of interest" description="Disordered" evidence="1">
    <location>
        <begin position="81"/>
        <end position="115"/>
    </location>
</feature>
<dbReference type="EMBL" id="KQ258313">
    <property type="protein sequence ID" value="KOM26312.1"/>
    <property type="molecule type" value="Genomic_DNA"/>
</dbReference>
<gene>
    <name evidence="2" type="ORF">LR48_Vigan252s002400</name>
</gene>
<dbReference type="AlphaFoldDB" id="A0A0L9T6V2"/>
<evidence type="ECO:0000313" key="2">
    <source>
        <dbReference type="EMBL" id="KOM26312.1"/>
    </source>
</evidence>
<organism evidence="2 3">
    <name type="scientific">Phaseolus angularis</name>
    <name type="common">Azuki bean</name>
    <name type="synonym">Vigna angularis</name>
    <dbReference type="NCBI Taxonomy" id="3914"/>
    <lineage>
        <taxon>Eukaryota</taxon>
        <taxon>Viridiplantae</taxon>
        <taxon>Streptophyta</taxon>
        <taxon>Embryophyta</taxon>
        <taxon>Tracheophyta</taxon>
        <taxon>Spermatophyta</taxon>
        <taxon>Magnoliopsida</taxon>
        <taxon>eudicotyledons</taxon>
        <taxon>Gunneridae</taxon>
        <taxon>Pentapetalae</taxon>
        <taxon>rosids</taxon>
        <taxon>fabids</taxon>
        <taxon>Fabales</taxon>
        <taxon>Fabaceae</taxon>
        <taxon>Papilionoideae</taxon>
        <taxon>50 kb inversion clade</taxon>
        <taxon>NPAAA clade</taxon>
        <taxon>indigoferoid/millettioid clade</taxon>
        <taxon>Phaseoleae</taxon>
        <taxon>Vigna</taxon>
    </lineage>
</organism>
<dbReference type="Gramene" id="KOM26312">
    <property type="protein sequence ID" value="KOM26312"/>
    <property type="gene ID" value="LR48_Vigan252s002400"/>
</dbReference>
<proteinExistence type="predicted"/>